<evidence type="ECO:0000313" key="2">
    <source>
        <dbReference type="EMBL" id="KAF2021556.1"/>
    </source>
</evidence>
<organism evidence="2 3">
    <name type="scientific">Aaosphaeria arxii CBS 175.79</name>
    <dbReference type="NCBI Taxonomy" id="1450172"/>
    <lineage>
        <taxon>Eukaryota</taxon>
        <taxon>Fungi</taxon>
        <taxon>Dikarya</taxon>
        <taxon>Ascomycota</taxon>
        <taxon>Pezizomycotina</taxon>
        <taxon>Dothideomycetes</taxon>
        <taxon>Pleosporomycetidae</taxon>
        <taxon>Pleosporales</taxon>
        <taxon>Pleosporales incertae sedis</taxon>
        <taxon>Aaosphaeria</taxon>
    </lineage>
</organism>
<name>A0A6A5Y8B2_9PLEO</name>
<dbReference type="GeneID" id="54284056"/>
<dbReference type="Proteomes" id="UP000799778">
    <property type="component" value="Unassembled WGS sequence"/>
</dbReference>
<keyword evidence="1" id="KW-0732">Signal</keyword>
<accession>A0A6A5Y8B2</accession>
<evidence type="ECO:0000256" key="1">
    <source>
        <dbReference type="SAM" id="SignalP"/>
    </source>
</evidence>
<sequence length="70" mass="8029">MFVLGLAQALRLRFLAPAFSILAPFVVRPSHTHNGFMPGWSNPKDWIRYVYSCFQKVTGPHIRSQAMRLP</sequence>
<evidence type="ECO:0008006" key="4">
    <source>
        <dbReference type="Google" id="ProtNLM"/>
    </source>
</evidence>
<dbReference type="RefSeq" id="XP_033389895.1">
    <property type="nucleotide sequence ID" value="XM_033526659.1"/>
</dbReference>
<evidence type="ECO:0000313" key="3">
    <source>
        <dbReference type="Proteomes" id="UP000799778"/>
    </source>
</evidence>
<dbReference type="AlphaFoldDB" id="A0A6A5Y8B2"/>
<feature type="signal peptide" evidence="1">
    <location>
        <begin position="1"/>
        <end position="18"/>
    </location>
</feature>
<keyword evidence="3" id="KW-1185">Reference proteome</keyword>
<dbReference type="EMBL" id="ML978066">
    <property type="protein sequence ID" value="KAF2021556.1"/>
    <property type="molecule type" value="Genomic_DNA"/>
</dbReference>
<proteinExistence type="predicted"/>
<reference evidence="2" key="1">
    <citation type="journal article" date="2020" name="Stud. Mycol.">
        <title>101 Dothideomycetes genomes: a test case for predicting lifestyles and emergence of pathogens.</title>
        <authorList>
            <person name="Haridas S."/>
            <person name="Albert R."/>
            <person name="Binder M."/>
            <person name="Bloem J."/>
            <person name="Labutti K."/>
            <person name="Salamov A."/>
            <person name="Andreopoulos B."/>
            <person name="Baker S."/>
            <person name="Barry K."/>
            <person name="Bills G."/>
            <person name="Bluhm B."/>
            <person name="Cannon C."/>
            <person name="Castanera R."/>
            <person name="Culley D."/>
            <person name="Daum C."/>
            <person name="Ezra D."/>
            <person name="Gonzalez J."/>
            <person name="Henrissat B."/>
            <person name="Kuo A."/>
            <person name="Liang C."/>
            <person name="Lipzen A."/>
            <person name="Lutzoni F."/>
            <person name="Magnuson J."/>
            <person name="Mondo S."/>
            <person name="Nolan M."/>
            <person name="Ohm R."/>
            <person name="Pangilinan J."/>
            <person name="Park H.-J."/>
            <person name="Ramirez L."/>
            <person name="Alfaro M."/>
            <person name="Sun H."/>
            <person name="Tritt A."/>
            <person name="Yoshinaga Y."/>
            <person name="Zwiers L.-H."/>
            <person name="Turgeon B."/>
            <person name="Goodwin S."/>
            <person name="Spatafora J."/>
            <person name="Crous P."/>
            <person name="Grigoriev I."/>
        </authorList>
    </citation>
    <scope>NUCLEOTIDE SEQUENCE</scope>
    <source>
        <strain evidence="2">CBS 175.79</strain>
    </source>
</reference>
<gene>
    <name evidence="2" type="ORF">BU24DRAFT_417198</name>
</gene>
<protein>
    <recommendedName>
        <fullName evidence="4">Secreted protein</fullName>
    </recommendedName>
</protein>
<feature type="chain" id="PRO_5025430110" description="Secreted protein" evidence="1">
    <location>
        <begin position="19"/>
        <end position="70"/>
    </location>
</feature>